<dbReference type="InterPro" id="IPR020846">
    <property type="entry name" value="MFS_dom"/>
</dbReference>
<sequence>MHDTSPSAPAPLSAWRTHGLLFLLAFLYADNFIGRQIVAVMIEPIRLEFGASDTSMGLISGLAFAAVFAVLGLPAGRLADRMSRTRLLALSSLCWGVATILCALSGNFVLLVAARMLVAAVEAPAAPAALSLIADLYPPQRRAFAISCFTAAPTFAAILALSLGAWLVDQYGWRTTFVIVGTPALLISALLAFGAREPVRGAWDGSARVELSTSLLATVGQLWANRPVRYLILAGAVATLGGNAFGMWNASFLVRSHGLELRHAGLLTGLIGGTAAGLGVLFSGWLTDHLGKRDARWRFRIPLVGHVVGIATLAAYLSWPTDVLTSIAGVPVPTAMLWCGINGFFMVWWLGPSFSMLTSLVAPANRAVAMALQTMLSTLCGVGLGPVLTGALSDLLQPAFGVESLRYAMFLSCTATSVAIVLFLVMRTALLREQPAQAVMTTA</sequence>
<keyword evidence="9" id="KW-1185">Reference proteome</keyword>
<dbReference type="SUPFAM" id="SSF103473">
    <property type="entry name" value="MFS general substrate transporter"/>
    <property type="match status" value="1"/>
</dbReference>
<dbReference type="Gene3D" id="1.20.1250.20">
    <property type="entry name" value="MFS general substrate transporter like domains"/>
    <property type="match status" value="1"/>
</dbReference>
<feature type="transmembrane region" description="Helical" evidence="6">
    <location>
        <begin position="367"/>
        <end position="387"/>
    </location>
</feature>
<proteinExistence type="predicted"/>
<comment type="caution">
    <text evidence="8">The sequence shown here is derived from an EMBL/GenBank/DDBJ whole genome shotgun (WGS) entry which is preliminary data.</text>
</comment>
<feature type="transmembrane region" description="Helical" evidence="6">
    <location>
        <begin position="20"/>
        <end position="42"/>
    </location>
</feature>
<dbReference type="RefSeq" id="WP_277835289.1">
    <property type="nucleotide sequence ID" value="NZ_JARQZE010000023.1"/>
</dbReference>
<organism evidence="8 9">
    <name type="scientific">Thauera mechernichensis</name>
    <dbReference type="NCBI Taxonomy" id="82788"/>
    <lineage>
        <taxon>Bacteria</taxon>
        <taxon>Pseudomonadati</taxon>
        <taxon>Pseudomonadota</taxon>
        <taxon>Betaproteobacteria</taxon>
        <taxon>Rhodocyclales</taxon>
        <taxon>Zoogloeaceae</taxon>
        <taxon>Thauera</taxon>
    </lineage>
</organism>
<feature type="transmembrane region" description="Helical" evidence="6">
    <location>
        <begin position="299"/>
        <end position="319"/>
    </location>
</feature>
<protein>
    <submittedName>
        <fullName evidence="8">Spinster family MFS transporter</fullName>
    </submittedName>
</protein>
<feature type="domain" description="Major facilitator superfamily (MFS) profile" evidence="7">
    <location>
        <begin position="20"/>
        <end position="429"/>
    </location>
</feature>
<feature type="transmembrane region" description="Helical" evidence="6">
    <location>
        <begin position="144"/>
        <end position="167"/>
    </location>
</feature>
<feature type="transmembrane region" description="Helical" evidence="6">
    <location>
        <begin position="230"/>
        <end position="254"/>
    </location>
</feature>
<feature type="transmembrane region" description="Helical" evidence="6">
    <location>
        <begin position="54"/>
        <end position="75"/>
    </location>
</feature>
<dbReference type="EMBL" id="JBHTMC010000003">
    <property type="protein sequence ID" value="MFD1262494.1"/>
    <property type="molecule type" value="Genomic_DNA"/>
</dbReference>
<dbReference type="PROSITE" id="PS50850">
    <property type="entry name" value="MFS"/>
    <property type="match status" value="1"/>
</dbReference>
<dbReference type="PANTHER" id="PTHR23505:SF79">
    <property type="entry name" value="PROTEIN SPINSTER"/>
    <property type="match status" value="1"/>
</dbReference>
<keyword evidence="5 6" id="KW-0472">Membrane</keyword>
<dbReference type="CDD" id="cd17328">
    <property type="entry name" value="MFS_spinster_like"/>
    <property type="match status" value="1"/>
</dbReference>
<dbReference type="InterPro" id="IPR011701">
    <property type="entry name" value="MFS"/>
</dbReference>
<dbReference type="InterPro" id="IPR044770">
    <property type="entry name" value="MFS_spinster-like"/>
</dbReference>
<keyword evidence="3 6" id="KW-0812">Transmembrane</keyword>
<dbReference type="Proteomes" id="UP001597158">
    <property type="component" value="Unassembled WGS sequence"/>
</dbReference>
<feature type="transmembrane region" description="Helical" evidence="6">
    <location>
        <begin position="173"/>
        <end position="193"/>
    </location>
</feature>
<gene>
    <name evidence="8" type="ORF">ACFQ4M_02795</name>
</gene>
<feature type="transmembrane region" description="Helical" evidence="6">
    <location>
        <begin position="266"/>
        <end position="287"/>
    </location>
</feature>
<feature type="transmembrane region" description="Helical" evidence="6">
    <location>
        <begin position="116"/>
        <end position="137"/>
    </location>
</feature>
<feature type="transmembrane region" description="Helical" evidence="6">
    <location>
        <begin position="87"/>
        <end position="110"/>
    </location>
</feature>
<evidence type="ECO:0000256" key="1">
    <source>
        <dbReference type="ARBA" id="ARBA00004141"/>
    </source>
</evidence>
<keyword evidence="2" id="KW-0813">Transport</keyword>
<dbReference type="Pfam" id="PF07690">
    <property type="entry name" value="MFS_1"/>
    <property type="match status" value="1"/>
</dbReference>
<name>A0ABW3WAG3_9RHOO</name>
<evidence type="ECO:0000256" key="5">
    <source>
        <dbReference type="ARBA" id="ARBA00023136"/>
    </source>
</evidence>
<evidence type="ECO:0000256" key="4">
    <source>
        <dbReference type="ARBA" id="ARBA00022989"/>
    </source>
</evidence>
<dbReference type="PANTHER" id="PTHR23505">
    <property type="entry name" value="SPINSTER"/>
    <property type="match status" value="1"/>
</dbReference>
<feature type="transmembrane region" description="Helical" evidence="6">
    <location>
        <begin position="335"/>
        <end position="355"/>
    </location>
</feature>
<evidence type="ECO:0000313" key="8">
    <source>
        <dbReference type="EMBL" id="MFD1262494.1"/>
    </source>
</evidence>
<comment type="subcellular location">
    <subcellularLocation>
        <location evidence="1">Membrane</location>
        <topology evidence="1">Multi-pass membrane protein</topology>
    </subcellularLocation>
</comment>
<evidence type="ECO:0000256" key="3">
    <source>
        <dbReference type="ARBA" id="ARBA00022692"/>
    </source>
</evidence>
<evidence type="ECO:0000256" key="2">
    <source>
        <dbReference type="ARBA" id="ARBA00022448"/>
    </source>
</evidence>
<keyword evidence="4 6" id="KW-1133">Transmembrane helix</keyword>
<accession>A0ABW3WAG3</accession>
<dbReference type="InterPro" id="IPR036259">
    <property type="entry name" value="MFS_trans_sf"/>
</dbReference>
<reference evidence="9" key="1">
    <citation type="journal article" date="2019" name="Int. J. Syst. Evol. Microbiol.">
        <title>The Global Catalogue of Microorganisms (GCM) 10K type strain sequencing project: providing services to taxonomists for standard genome sequencing and annotation.</title>
        <authorList>
            <consortium name="The Broad Institute Genomics Platform"/>
            <consortium name="The Broad Institute Genome Sequencing Center for Infectious Disease"/>
            <person name="Wu L."/>
            <person name="Ma J."/>
        </authorList>
    </citation>
    <scope>NUCLEOTIDE SEQUENCE [LARGE SCALE GENOMIC DNA]</scope>
    <source>
        <strain evidence="9">CCUG 48884</strain>
    </source>
</reference>
<evidence type="ECO:0000256" key="6">
    <source>
        <dbReference type="SAM" id="Phobius"/>
    </source>
</evidence>
<evidence type="ECO:0000313" key="9">
    <source>
        <dbReference type="Proteomes" id="UP001597158"/>
    </source>
</evidence>
<evidence type="ECO:0000259" key="7">
    <source>
        <dbReference type="PROSITE" id="PS50850"/>
    </source>
</evidence>
<feature type="transmembrane region" description="Helical" evidence="6">
    <location>
        <begin position="407"/>
        <end position="425"/>
    </location>
</feature>